<proteinExistence type="predicted"/>
<keyword evidence="2" id="KW-0732">Signal</keyword>
<evidence type="ECO:0000313" key="5">
    <source>
        <dbReference type="Proteomes" id="UP001187415"/>
    </source>
</evidence>
<dbReference type="InterPro" id="IPR007110">
    <property type="entry name" value="Ig-like_dom"/>
</dbReference>
<dbReference type="InterPro" id="IPR036179">
    <property type="entry name" value="Ig-like_dom_sf"/>
</dbReference>
<dbReference type="AlphaFoldDB" id="A0AA88S0X2"/>
<keyword evidence="1" id="KW-0812">Transmembrane</keyword>
<protein>
    <recommendedName>
        <fullName evidence="3">Ig-like domain-containing protein</fullName>
    </recommendedName>
</protein>
<evidence type="ECO:0000256" key="2">
    <source>
        <dbReference type="SAM" id="SignalP"/>
    </source>
</evidence>
<feature type="domain" description="Ig-like" evidence="3">
    <location>
        <begin position="27"/>
        <end position="115"/>
    </location>
</feature>
<evidence type="ECO:0000256" key="1">
    <source>
        <dbReference type="SAM" id="Phobius"/>
    </source>
</evidence>
<dbReference type="Gene3D" id="2.60.40.10">
    <property type="entry name" value="Immunoglobulins"/>
    <property type="match status" value="1"/>
</dbReference>
<sequence>MVLGLLLLFLCESRAATTISTSITTMPTTTKEETLSLTLVATPDYPVAEGQEVVLRCSSVSIPSLGTFSWECLKNQTWILLSNGTELRLTKPEETGVYRCCAKSLQLVSQNHTVYIVAMLPTVADHLGITGFVFSLLCFIVILVFLLWLGWKALSATATTSIPTAKDFPGPEKVSKGGLPQNQADGDVYMNYSTSNQAYSDLDPTNMTVDNVYSSLS</sequence>
<organism evidence="4 5">
    <name type="scientific">Channa striata</name>
    <name type="common">Snakehead murrel</name>
    <name type="synonym">Ophicephalus striatus</name>
    <dbReference type="NCBI Taxonomy" id="64152"/>
    <lineage>
        <taxon>Eukaryota</taxon>
        <taxon>Metazoa</taxon>
        <taxon>Chordata</taxon>
        <taxon>Craniata</taxon>
        <taxon>Vertebrata</taxon>
        <taxon>Euteleostomi</taxon>
        <taxon>Actinopterygii</taxon>
        <taxon>Neopterygii</taxon>
        <taxon>Teleostei</taxon>
        <taxon>Neoteleostei</taxon>
        <taxon>Acanthomorphata</taxon>
        <taxon>Anabantaria</taxon>
        <taxon>Anabantiformes</taxon>
        <taxon>Channoidei</taxon>
        <taxon>Channidae</taxon>
        <taxon>Channa</taxon>
    </lineage>
</organism>
<keyword evidence="1" id="KW-1133">Transmembrane helix</keyword>
<dbReference type="Proteomes" id="UP001187415">
    <property type="component" value="Unassembled WGS sequence"/>
</dbReference>
<dbReference type="EMBL" id="JAUPFM010000016">
    <property type="protein sequence ID" value="KAK2825937.1"/>
    <property type="molecule type" value="Genomic_DNA"/>
</dbReference>
<evidence type="ECO:0000259" key="3">
    <source>
        <dbReference type="PROSITE" id="PS50835"/>
    </source>
</evidence>
<evidence type="ECO:0000313" key="4">
    <source>
        <dbReference type="EMBL" id="KAK2825937.1"/>
    </source>
</evidence>
<dbReference type="SUPFAM" id="SSF48726">
    <property type="entry name" value="Immunoglobulin"/>
    <property type="match status" value="1"/>
</dbReference>
<feature type="chain" id="PRO_5041691086" description="Ig-like domain-containing protein" evidence="2">
    <location>
        <begin position="16"/>
        <end position="217"/>
    </location>
</feature>
<gene>
    <name evidence="4" type="ORF">Q5P01_020151</name>
</gene>
<accession>A0AA88S0X2</accession>
<dbReference type="InterPro" id="IPR013783">
    <property type="entry name" value="Ig-like_fold"/>
</dbReference>
<reference evidence="4" key="1">
    <citation type="submission" date="2023-07" db="EMBL/GenBank/DDBJ databases">
        <title>Chromosome-level Genome Assembly of Striped Snakehead (Channa striata).</title>
        <authorList>
            <person name="Liu H."/>
        </authorList>
    </citation>
    <scope>NUCLEOTIDE SEQUENCE</scope>
    <source>
        <strain evidence="4">Gz</strain>
        <tissue evidence="4">Muscle</tissue>
    </source>
</reference>
<feature type="signal peptide" evidence="2">
    <location>
        <begin position="1"/>
        <end position="15"/>
    </location>
</feature>
<keyword evidence="1" id="KW-0472">Membrane</keyword>
<feature type="transmembrane region" description="Helical" evidence="1">
    <location>
        <begin position="127"/>
        <end position="149"/>
    </location>
</feature>
<name>A0AA88S0X2_CHASR</name>
<keyword evidence="5" id="KW-1185">Reference proteome</keyword>
<dbReference type="PROSITE" id="PS50835">
    <property type="entry name" value="IG_LIKE"/>
    <property type="match status" value="1"/>
</dbReference>
<comment type="caution">
    <text evidence="4">The sequence shown here is derived from an EMBL/GenBank/DDBJ whole genome shotgun (WGS) entry which is preliminary data.</text>
</comment>